<keyword evidence="10" id="KW-1185">Reference proteome</keyword>
<keyword evidence="1" id="KW-0479">Metal-binding</keyword>
<feature type="signal peptide" evidence="7">
    <location>
        <begin position="1"/>
        <end position="18"/>
    </location>
</feature>
<evidence type="ECO:0000313" key="10">
    <source>
        <dbReference type="Proteomes" id="UP000233040"/>
    </source>
</evidence>
<keyword evidence="4" id="KW-1015">Disulfide bond</keyword>
<reference evidence="9" key="1">
    <citation type="submission" date="2025-08" db="UniProtKB">
        <authorList>
            <consortium name="Ensembl"/>
        </authorList>
    </citation>
    <scope>IDENTIFICATION</scope>
</reference>
<evidence type="ECO:0000256" key="1">
    <source>
        <dbReference type="ARBA" id="ARBA00022723"/>
    </source>
</evidence>
<dbReference type="GO" id="GO:0046872">
    <property type="term" value="F:metal ion binding"/>
    <property type="evidence" value="ECO:0007669"/>
    <property type="project" value="UniProtKB-KW"/>
</dbReference>
<dbReference type="Gene3D" id="2.70.70.10">
    <property type="entry name" value="Glucose Permease (Domain IIA)"/>
    <property type="match status" value="1"/>
</dbReference>
<dbReference type="STRING" id="9516.ENSCCAP00000017675"/>
<reference evidence="9" key="2">
    <citation type="submission" date="2025-09" db="UniProtKB">
        <authorList>
            <consortium name="Ensembl"/>
        </authorList>
    </citation>
    <scope>IDENTIFICATION</scope>
</reference>
<accession>A0A2K5QPB6</accession>
<protein>
    <recommendedName>
        <fullName evidence="6">Leukocyte cell-derived chemotaxin-2</fullName>
    </recommendedName>
</protein>
<dbReference type="InterPro" id="IPR011055">
    <property type="entry name" value="Dup_hybrid_motif"/>
</dbReference>
<evidence type="ECO:0000256" key="4">
    <source>
        <dbReference type="ARBA" id="ARBA00023157"/>
    </source>
</evidence>
<dbReference type="InterPro" id="IPR016047">
    <property type="entry name" value="M23ase_b-sheet_dom"/>
</dbReference>
<dbReference type="InterPro" id="IPR008663">
    <property type="entry name" value="LECT2"/>
</dbReference>
<evidence type="ECO:0000256" key="7">
    <source>
        <dbReference type="SAM" id="SignalP"/>
    </source>
</evidence>
<evidence type="ECO:0000256" key="2">
    <source>
        <dbReference type="ARBA" id="ARBA00022729"/>
    </source>
</evidence>
<dbReference type="GeneTree" id="ENSGT00390000015484"/>
<dbReference type="AlphaFoldDB" id="A0A2K5QPB6"/>
<dbReference type="OMA" id="RPWANIC"/>
<evidence type="ECO:0000256" key="3">
    <source>
        <dbReference type="ARBA" id="ARBA00022833"/>
    </source>
</evidence>
<evidence type="ECO:0000313" key="9">
    <source>
        <dbReference type="Ensembl" id="ENSCCAP00000017675.1"/>
    </source>
</evidence>
<dbReference type="PANTHER" id="PTHR11329">
    <property type="entry name" value="LEUKOCYTE CELL-DERIVED CHEMOTAXIN 2"/>
    <property type="match status" value="1"/>
</dbReference>
<dbReference type="PANTHER" id="PTHR11329:SF0">
    <property type="entry name" value="LEUKOCYTE CELL-DERIVED CHEMOTAXIN-2"/>
    <property type="match status" value="1"/>
</dbReference>
<feature type="chain" id="PRO_5014434508" description="Leukocyte cell-derived chemotaxin-2" evidence="7">
    <location>
        <begin position="19"/>
        <end position="151"/>
    </location>
</feature>
<dbReference type="Pfam" id="PF01551">
    <property type="entry name" value="Peptidase_M23"/>
    <property type="match status" value="1"/>
</dbReference>
<keyword evidence="3" id="KW-0862">Zinc</keyword>
<organism evidence="9 10">
    <name type="scientific">Cebus imitator</name>
    <name type="common">Panamanian white-faced capuchin</name>
    <name type="synonym">Cebus capucinus imitator</name>
    <dbReference type="NCBI Taxonomy" id="2715852"/>
    <lineage>
        <taxon>Eukaryota</taxon>
        <taxon>Metazoa</taxon>
        <taxon>Chordata</taxon>
        <taxon>Craniata</taxon>
        <taxon>Vertebrata</taxon>
        <taxon>Euteleostomi</taxon>
        <taxon>Mammalia</taxon>
        <taxon>Eutheria</taxon>
        <taxon>Euarchontoglires</taxon>
        <taxon>Primates</taxon>
        <taxon>Haplorrhini</taxon>
        <taxon>Platyrrhini</taxon>
        <taxon>Cebidae</taxon>
        <taxon>Cebinae</taxon>
        <taxon>Cebus</taxon>
    </lineage>
</organism>
<comment type="similarity">
    <text evidence="5">Belongs to the LECT2/MIM-1 family.</text>
</comment>
<evidence type="ECO:0000256" key="6">
    <source>
        <dbReference type="ARBA" id="ARBA00068041"/>
    </source>
</evidence>
<dbReference type="Proteomes" id="UP000233040">
    <property type="component" value="Unassembled WGS sequence"/>
</dbReference>
<proteinExistence type="inferred from homology"/>
<evidence type="ECO:0000256" key="5">
    <source>
        <dbReference type="ARBA" id="ARBA00024361"/>
    </source>
</evidence>
<name>A0A2K5QPB6_CEBIM</name>
<dbReference type="Ensembl" id="ENSCCAT00000035140.1">
    <property type="protein sequence ID" value="ENSCCAP00000017675.1"/>
    <property type="gene ID" value="ENSCCAG00000026664.1"/>
</dbReference>
<sequence>MFSTRALLLAGLISTAPAGPWANICVGKSSNEIRTCDHHGCGQYSAQRSQRPHQGVDVLCSAGSTVFAPFTGKIMDQEKPYQNKNAINNAVRIPGRGFCVKMFYIKPIKYKDPIKRGQKLGTLSSLQKVSPGIQSHVHIQNCDLSDPTAYL</sequence>
<dbReference type="FunFam" id="2.70.70.10:FF:000011">
    <property type="entry name" value="Leukocyte cell-derived chemotaxin-2"/>
    <property type="match status" value="1"/>
</dbReference>
<keyword evidence="2 7" id="KW-0732">Signal</keyword>
<feature type="domain" description="M23ase beta-sheet core" evidence="8">
    <location>
        <begin position="52"/>
        <end position="140"/>
    </location>
</feature>
<evidence type="ECO:0000259" key="8">
    <source>
        <dbReference type="Pfam" id="PF01551"/>
    </source>
</evidence>